<organism evidence="14 15">
    <name type="scientific">Atta colombica</name>
    <dbReference type="NCBI Taxonomy" id="520822"/>
    <lineage>
        <taxon>Eukaryota</taxon>
        <taxon>Metazoa</taxon>
        <taxon>Ecdysozoa</taxon>
        <taxon>Arthropoda</taxon>
        <taxon>Hexapoda</taxon>
        <taxon>Insecta</taxon>
        <taxon>Pterygota</taxon>
        <taxon>Neoptera</taxon>
        <taxon>Endopterygota</taxon>
        <taxon>Hymenoptera</taxon>
        <taxon>Apocrita</taxon>
        <taxon>Aculeata</taxon>
        <taxon>Formicoidea</taxon>
        <taxon>Formicidae</taxon>
        <taxon>Myrmicinae</taxon>
        <taxon>Atta</taxon>
    </lineage>
</organism>
<evidence type="ECO:0000256" key="6">
    <source>
        <dbReference type="ARBA" id="ARBA00022989"/>
    </source>
</evidence>
<evidence type="ECO:0000256" key="7">
    <source>
        <dbReference type="ARBA" id="ARBA00023053"/>
    </source>
</evidence>
<keyword evidence="15" id="KW-1185">Reference proteome</keyword>
<dbReference type="Gene3D" id="1.10.287.770">
    <property type="entry name" value="YojJ-like"/>
    <property type="match status" value="1"/>
</dbReference>
<keyword evidence="7" id="KW-0915">Sodium</keyword>
<comment type="similarity">
    <text evidence="2 12">Belongs to the amiloride-sensitive sodium channel (TC 1.A.6) family.</text>
</comment>
<keyword evidence="3 12" id="KW-0813">Transport</keyword>
<dbReference type="Proteomes" id="UP000078540">
    <property type="component" value="Unassembled WGS sequence"/>
</dbReference>
<dbReference type="Pfam" id="PF00858">
    <property type="entry name" value="ASC"/>
    <property type="match status" value="2"/>
</dbReference>
<proteinExistence type="inferred from homology"/>
<feature type="transmembrane region" description="Helical" evidence="13">
    <location>
        <begin position="545"/>
        <end position="570"/>
    </location>
</feature>
<dbReference type="GO" id="GO:0015280">
    <property type="term" value="F:ligand-gated sodium channel activity"/>
    <property type="evidence" value="ECO:0007669"/>
    <property type="project" value="TreeGrafter"/>
</dbReference>
<feature type="transmembrane region" description="Helical" evidence="13">
    <location>
        <begin position="115"/>
        <end position="137"/>
    </location>
</feature>
<dbReference type="InterPro" id="IPR001873">
    <property type="entry name" value="ENaC"/>
</dbReference>
<comment type="subcellular location">
    <subcellularLocation>
        <location evidence="1">Membrane</location>
        <topology evidence="1">Multi-pass membrane protein</topology>
    </subcellularLocation>
</comment>
<keyword evidence="11 12" id="KW-0407">Ion channel</keyword>
<evidence type="ECO:0000256" key="1">
    <source>
        <dbReference type="ARBA" id="ARBA00004141"/>
    </source>
</evidence>
<evidence type="ECO:0000256" key="12">
    <source>
        <dbReference type="RuleBase" id="RU000679"/>
    </source>
</evidence>
<evidence type="ECO:0000256" key="3">
    <source>
        <dbReference type="ARBA" id="ARBA00022448"/>
    </source>
</evidence>
<dbReference type="PANTHER" id="PTHR11690:SF253">
    <property type="entry name" value="PICKPOCKET 18-RELATED"/>
    <property type="match status" value="1"/>
</dbReference>
<reference evidence="14 15" key="1">
    <citation type="submission" date="2015-09" db="EMBL/GenBank/DDBJ databases">
        <title>Atta colombica WGS genome.</title>
        <authorList>
            <person name="Nygaard S."/>
            <person name="Hu H."/>
            <person name="Boomsma J."/>
            <person name="Zhang G."/>
        </authorList>
    </citation>
    <scope>NUCLEOTIDE SEQUENCE [LARGE SCALE GENOMIC DNA]</scope>
    <source>
        <strain evidence="14">Treedump-2</strain>
        <tissue evidence="14">Whole body</tissue>
    </source>
</reference>
<accession>A0A195B026</accession>
<dbReference type="PANTHER" id="PTHR11690">
    <property type="entry name" value="AMILORIDE-SENSITIVE SODIUM CHANNEL-RELATED"/>
    <property type="match status" value="1"/>
</dbReference>
<dbReference type="AlphaFoldDB" id="A0A195B026"/>
<evidence type="ECO:0000256" key="5">
    <source>
        <dbReference type="ARBA" id="ARBA00022692"/>
    </source>
</evidence>
<evidence type="ECO:0000256" key="13">
    <source>
        <dbReference type="SAM" id="Phobius"/>
    </source>
</evidence>
<evidence type="ECO:0000256" key="2">
    <source>
        <dbReference type="ARBA" id="ARBA00007193"/>
    </source>
</evidence>
<sequence length="618" mass="72158">MLKNEDEKDKVKSKNNTFIKQAWMTKISENSRLKTILKYLKLYCSYSSINSLKYLVDSQRPWFERNFKINGLYELKYPQITILFRTLCKKKKDKEEKKNKHIFFKKEKKKKTKKIIMWVIIHCIIISVLVSMVYASYQQFELKPLVTSMEANDIETTKIFFPGIAICSINRISLQSAKKLATNISNAKITDRSVDEILNLIMQLGNLYVSMMVIDNSNDVELDKLLTTYYNGSYDVTQIMKTLTPQCSTMLLKCILHGIDRNCSELFEFRKTQDGYCCTFNYVRESDDIPECNMKLYSNRLNNMIKLTRDQERVETLGIRNGLSVIMDSLLDDNFYSILPFKGWKVTVFNPTDYPDMTSGGVTEVFAMPQYETYLNVEATLFSSSQTIINLPRNKPIVSSIVRLMTYRSSVDADHSFTHVVARKNVNSWRICNITDFQCLTKYKSKRLTIFPYEDDHSIFYQEGDNTLHCLHCYPACNDTNYDILSWRNLIIHGIFESNLFPNYKITNEGVLHVYFSQYGTIKLNQDVSSYWYNLLSDIGGLCGVFIGFSFISIVELLYFFVLLFCDLFCKKSALQKNDRNIEISPDQTTGKLYWNELLPRSWHSAKYCKFSIKKARY</sequence>
<evidence type="ECO:0000256" key="4">
    <source>
        <dbReference type="ARBA" id="ARBA00022461"/>
    </source>
</evidence>
<protein>
    <submittedName>
        <fullName evidence="14">Sodium channel protein Nach</fullName>
    </submittedName>
</protein>
<dbReference type="GO" id="GO:0005886">
    <property type="term" value="C:plasma membrane"/>
    <property type="evidence" value="ECO:0007669"/>
    <property type="project" value="TreeGrafter"/>
</dbReference>
<dbReference type="PRINTS" id="PR01078">
    <property type="entry name" value="AMINACHANNEL"/>
</dbReference>
<name>A0A195B026_9HYME</name>
<evidence type="ECO:0000313" key="15">
    <source>
        <dbReference type="Proteomes" id="UP000078540"/>
    </source>
</evidence>
<keyword evidence="10 12" id="KW-0739">Sodium transport</keyword>
<keyword evidence="8 12" id="KW-0406">Ion transport</keyword>
<keyword evidence="4 12" id="KW-0894">Sodium channel</keyword>
<keyword evidence="5 12" id="KW-0812">Transmembrane</keyword>
<evidence type="ECO:0000256" key="11">
    <source>
        <dbReference type="ARBA" id="ARBA00023303"/>
    </source>
</evidence>
<dbReference type="Gene3D" id="2.60.470.10">
    <property type="entry name" value="Acid-sensing ion channels like domains"/>
    <property type="match status" value="1"/>
</dbReference>
<keyword evidence="9 13" id="KW-0472">Membrane</keyword>
<dbReference type="EMBL" id="KQ976694">
    <property type="protein sequence ID" value="KYM77645.1"/>
    <property type="molecule type" value="Genomic_DNA"/>
</dbReference>
<evidence type="ECO:0000313" key="14">
    <source>
        <dbReference type="EMBL" id="KYM77645.1"/>
    </source>
</evidence>
<evidence type="ECO:0000256" key="10">
    <source>
        <dbReference type="ARBA" id="ARBA00023201"/>
    </source>
</evidence>
<dbReference type="STRING" id="520822.A0A195B026"/>
<evidence type="ECO:0000256" key="8">
    <source>
        <dbReference type="ARBA" id="ARBA00023065"/>
    </source>
</evidence>
<keyword evidence="6 13" id="KW-1133">Transmembrane helix</keyword>
<gene>
    <name evidence="14" type="ORF">ALC53_11987</name>
</gene>
<evidence type="ECO:0000256" key="9">
    <source>
        <dbReference type="ARBA" id="ARBA00023136"/>
    </source>
</evidence>